<evidence type="ECO:0000256" key="2">
    <source>
        <dbReference type="SAM" id="SignalP"/>
    </source>
</evidence>
<organism evidence="3 4">
    <name type="scientific">Photobacterium sp. (strain ATCC 43367)</name>
    <dbReference type="NCBI Taxonomy" id="379097"/>
    <lineage>
        <taxon>Bacteria</taxon>
        <taxon>Pseudomonadati</taxon>
        <taxon>Pseudomonadota</taxon>
        <taxon>Gammaproteobacteria</taxon>
        <taxon>Vibrionales</taxon>
        <taxon>Vibrionaceae</taxon>
        <taxon>Vibrio</taxon>
        <taxon>Vibrio oreintalis group</taxon>
    </lineage>
</organism>
<dbReference type="STRING" id="379097.SE23_01495"/>
<feature type="chain" id="PRO_5002009981" evidence="2">
    <location>
        <begin position="23"/>
        <end position="336"/>
    </location>
</feature>
<feature type="signal peptide" evidence="2">
    <location>
        <begin position="1"/>
        <end position="22"/>
    </location>
</feature>
<dbReference type="InterPro" id="IPR011990">
    <property type="entry name" value="TPR-like_helical_dom_sf"/>
</dbReference>
<dbReference type="InterPro" id="IPR019734">
    <property type="entry name" value="TPR_rpt"/>
</dbReference>
<protein>
    <submittedName>
        <fullName evidence="3">TPR repeat protein</fullName>
    </submittedName>
</protein>
<feature type="repeat" description="TPR" evidence="1">
    <location>
        <begin position="181"/>
        <end position="214"/>
    </location>
</feature>
<sequence>MNKQQLAVWLLPLSLLVGCATSDDNTFDASLYDGKPIDTLSLEEPPKTEKEAITRGDMALSQGNVDLALYEYIRSLSFENGQYQDRSLYNIGRIHQSRSNLALAERAYTLSVDRNPNNIQSLEQLGILYSRSGDPKQGESYFLKAINADQLRFGSKKPLSDQDLLTVEAIAALKTDVSSPDYAYMGMGVLADLEAKHEQAQAYYQHALRIKPDSVKTLTNSGYSYYMSGDYLQAQRLSLQALDQDPNDEKALNNLALIYLGKGEINRALNVFTRHMEKPEALNNVGYFLILQGKPDKAIPYLQQAIDSKPTYYKVANENLERALALVREEESQSEQ</sequence>
<dbReference type="Gene3D" id="1.25.40.10">
    <property type="entry name" value="Tetratricopeptide repeat domain"/>
    <property type="match status" value="2"/>
</dbReference>
<reference evidence="3 4" key="1">
    <citation type="submission" date="2014-10" db="EMBL/GenBank/DDBJ databases">
        <title>Genome sequencing of Vibrio sinaloensis T08.</title>
        <authorList>
            <person name="Chan K.-G."/>
            <person name="Mohamad N.I."/>
        </authorList>
    </citation>
    <scope>NUCLEOTIDE SEQUENCE [LARGE SCALE GENOMIC DNA]</scope>
    <source>
        <strain evidence="3 4">T08</strain>
    </source>
</reference>
<feature type="repeat" description="TPR" evidence="1">
    <location>
        <begin position="279"/>
        <end position="312"/>
    </location>
</feature>
<keyword evidence="1" id="KW-0802">TPR repeat</keyword>
<dbReference type="PANTHER" id="PTHR12558">
    <property type="entry name" value="CELL DIVISION CYCLE 16,23,27"/>
    <property type="match status" value="1"/>
</dbReference>
<dbReference type="PANTHER" id="PTHR12558:SF13">
    <property type="entry name" value="CELL DIVISION CYCLE PROTEIN 27 HOMOLOG"/>
    <property type="match status" value="1"/>
</dbReference>
<gene>
    <name evidence="3" type="ORF">NM06_07405</name>
</gene>
<name>A0A0A5HU59_PHOS4</name>
<accession>A0A0A5HU59</accession>
<feature type="repeat" description="TPR" evidence="1">
    <location>
        <begin position="215"/>
        <end position="248"/>
    </location>
</feature>
<evidence type="ECO:0000313" key="3">
    <source>
        <dbReference type="EMBL" id="KGY09082.1"/>
    </source>
</evidence>
<evidence type="ECO:0000313" key="4">
    <source>
        <dbReference type="Proteomes" id="UP000030451"/>
    </source>
</evidence>
<comment type="caution">
    <text evidence="3">The sequence shown here is derived from an EMBL/GenBank/DDBJ whole genome shotgun (WGS) entry which is preliminary data.</text>
</comment>
<proteinExistence type="predicted"/>
<dbReference type="Pfam" id="PF13431">
    <property type="entry name" value="TPR_17"/>
    <property type="match status" value="1"/>
</dbReference>
<dbReference type="RefSeq" id="WP_038189689.1">
    <property type="nucleotide sequence ID" value="NZ_JRWP01000008.1"/>
</dbReference>
<dbReference type="Pfam" id="PF13181">
    <property type="entry name" value="TPR_8"/>
    <property type="match status" value="4"/>
</dbReference>
<dbReference type="SMART" id="SM00028">
    <property type="entry name" value="TPR"/>
    <property type="match status" value="6"/>
</dbReference>
<dbReference type="SUPFAM" id="SSF48452">
    <property type="entry name" value="TPR-like"/>
    <property type="match status" value="1"/>
</dbReference>
<evidence type="ECO:0000256" key="1">
    <source>
        <dbReference type="PROSITE-ProRule" id="PRU00339"/>
    </source>
</evidence>
<dbReference type="EMBL" id="JRWP01000008">
    <property type="protein sequence ID" value="KGY09082.1"/>
    <property type="molecule type" value="Genomic_DNA"/>
</dbReference>
<dbReference type="PROSITE" id="PS51257">
    <property type="entry name" value="PROKAR_LIPOPROTEIN"/>
    <property type="match status" value="1"/>
</dbReference>
<dbReference type="PROSITE" id="PS50005">
    <property type="entry name" value="TPR"/>
    <property type="match status" value="3"/>
</dbReference>
<dbReference type="OrthoDB" id="1668776at2"/>
<dbReference type="Proteomes" id="UP000030451">
    <property type="component" value="Unassembled WGS sequence"/>
</dbReference>
<dbReference type="AlphaFoldDB" id="A0A0A5HU59"/>
<keyword evidence="2" id="KW-0732">Signal</keyword>